<protein>
    <submittedName>
        <fullName evidence="3">Alpha/beta hydrolase</fullName>
    </submittedName>
</protein>
<evidence type="ECO:0000313" key="3">
    <source>
        <dbReference type="EMBL" id="HIU90463.1"/>
    </source>
</evidence>
<dbReference type="Proteomes" id="UP000886852">
    <property type="component" value="Unassembled WGS sequence"/>
</dbReference>
<gene>
    <name evidence="3" type="ORF">IAC72_00410</name>
</gene>
<dbReference type="InterPro" id="IPR049492">
    <property type="entry name" value="BD-FAE-like_dom"/>
</dbReference>
<dbReference type="EMBL" id="DVOC01000011">
    <property type="protein sequence ID" value="HIU90463.1"/>
    <property type="molecule type" value="Genomic_DNA"/>
</dbReference>
<evidence type="ECO:0000256" key="1">
    <source>
        <dbReference type="ARBA" id="ARBA00022801"/>
    </source>
</evidence>
<dbReference type="GO" id="GO:0016787">
    <property type="term" value="F:hydrolase activity"/>
    <property type="evidence" value="ECO:0007669"/>
    <property type="project" value="UniProtKB-KW"/>
</dbReference>
<dbReference type="PANTHER" id="PTHR48081">
    <property type="entry name" value="AB HYDROLASE SUPERFAMILY PROTEIN C4A8.06C"/>
    <property type="match status" value="1"/>
</dbReference>
<organism evidence="3 4">
    <name type="scientific">Candidatus Fimimonas merdipullorum</name>
    <dbReference type="NCBI Taxonomy" id="2840822"/>
    <lineage>
        <taxon>Bacteria</taxon>
        <taxon>Pseudomonadati</taxon>
        <taxon>Myxococcota</taxon>
        <taxon>Myxococcia</taxon>
        <taxon>Myxococcales</taxon>
        <taxon>Cystobacterineae</taxon>
        <taxon>Myxococcaceae</taxon>
        <taxon>Myxococcaceae incertae sedis</taxon>
        <taxon>Candidatus Fimimonas</taxon>
    </lineage>
</organism>
<feature type="domain" description="BD-FAE-like" evidence="2">
    <location>
        <begin position="36"/>
        <end position="221"/>
    </location>
</feature>
<dbReference type="AlphaFoldDB" id="A0A9D1MVZ6"/>
<dbReference type="PANTHER" id="PTHR48081:SF6">
    <property type="entry name" value="PEPTIDASE S9 PROLYL OLIGOPEPTIDASE CATALYTIC DOMAIN-CONTAINING PROTEIN"/>
    <property type="match status" value="1"/>
</dbReference>
<accession>A0A9D1MVZ6</accession>
<dbReference type="InterPro" id="IPR029058">
    <property type="entry name" value="AB_hydrolase_fold"/>
</dbReference>
<evidence type="ECO:0000259" key="2">
    <source>
        <dbReference type="Pfam" id="PF20434"/>
    </source>
</evidence>
<dbReference type="InterPro" id="IPR050300">
    <property type="entry name" value="GDXG_lipolytic_enzyme"/>
</dbReference>
<dbReference type="Pfam" id="PF20434">
    <property type="entry name" value="BD-FAE"/>
    <property type="match status" value="1"/>
</dbReference>
<reference evidence="3" key="2">
    <citation type="journal article" date="2021" name="PeerJ">
        <title>Extensive microbial diversity within the chicken gut microbiome revealed by metagenomics and culture.</title>
        <authorList>
            <person name="Gilroy R."/>
            <person name="Ravi A."/>
            <person name="Getino M."/>
            <person name="Pursley I."/>
            <person name="Horton D.L."/>
            <person name="Alikhan N.F."/>
            <person name="Baker D."/>
            <person name="Gharbi K."/>
            <person name="Hall N."/>
            <person name="Watson M."/>
            <person name="Adriaenssens E.M."/>
            <person name="Foster-Nyarko E."/>
            <person name="Jarju S."/>
            <person name="Secka A."/>
            <person name="Antonio M."/>
            <person name="Oren A."/>
            <person name="Chaudhuri R.R."/>
            <person name="La Ragione R."/>
            <person name="Hildebrand F."/>
            <person name="Pallen M.J."/>
        </authorList>
    </citation>
    <scope>NUCLEOTIDE SEQUENCE</scope>
    <source>
        <strain evidence="3">ChiHjej12B11-7776</strain>
    </source>
</reference>
<proteinExistence type="predicted"/>
<evidence type="ECO:0000313" key="4">
    <source>
        <dbReference type="Proteomes" id="UP000886852"/>
    </source>
</evidence>
<comment type="caution">
    <text evidence="3">The sequence shown here is derived from an EMBL/GenBank/DDBJ whole genome shotgun (WGS) entry which is preliminary data.</text>
</comment>
<dbReference type="SUPFAM" id="SSF53474">
    <property type="entry name" value="alpha/beta-Hydrolases"/>
    <property type="match status" value="1"/>
</dbReference>
<reference evidence="3" key="1">
    <citation type="submission" date="2020-10" db="EMBL/GenBank/DDBJ databases">
        <authorList>
            <person name="Gilroy R."/>
        </authorList>
    </citation>
    <scope>NUCLEOTIDE SEQUENCE</scope>
    <source>
        <strain evidence="3">ChiHjej12B11-7776</strain>
    </source>
</reference>
<keyword evidence="1 3" id="KW-0378">Hydrolase</keyword>
<name>A0A9D1MVZ6_9BACT</name>
<dbReference type="Gene3D" id="3.40.50.1820">
    <property type="entry name" value="alpha/beta hydrolase"/>
    <property type="match status" value="1"/>
</dbReference>
<sequence>MIYGQVDLYDYFHREKQPSQRALLTVYARPPHSEESADKRRPALLILPGGGYSFVSEREREPVAVEWLKRGFNCYTLQYSVRPQRYPVQLTEAAMAMAYVAANAEQHGTDASRVAAVGFSAGGHLCAMLSSLSVNDEVKRALGDIPAVQPAAALICYGVLDYENSARTTDTFRNVTGNFGVEVKDVNPVKLVTAATSPTFLWHTFNDEVVPVANSINYASALHKAGVSCELHVFDEGAHGLSLATEETGCTSDKEKRCAAWVDLACDWLRINRGFR</sequence>